<dbReference type="VEuPathDB" id="AmoebaDB:NfTy_092830"/>
<feature type="compositionally biased region" description="Polar residues" evidence="1">
    <location>
        <begin position="67"/>
        <end position="78"/>
    </location>
</feature>
<dbReference type="PANTHER" id="PTHR47431:SF1">
    <property type="entry name" value="ZN(II)2CYS6 TRANSCRIPTION FACTOR (EUROFUNG)"/>
    <property type="match status" value="1"/>
</dbReference>
<comment type="caution">
    <text evidence="3">The sequence shown here is derived from an EMBL/GenBank/DDBJ whole genome shotgun (WGS) entry which is preliminary data.</text>
</comment>
<dbReference type="InterPro" id="IPR036864">
    <property type="entry name" value="Zn2-C6_fun-type_DNA-bd_sf"/>
</dbReference>
<dbReference type="GO" id="GO:0000981">
    <property type="term" value="F:DNA-binding transcription factor activity, RNA polymerase II-specific"/>
    <property type="evidence" value="ECO:0007669"/>
    <property type="project" value="InterPro"/>
</dbReference>
<dbReference type="GO" id="GO:0008270">
    <property type="term" value="F:zinc ion binding"/>
    <property type="evidence" value="ECO:0007669"/>
    <property type="project" value="InterPro"/>
</dbReference>
<dbReference type="SUPFAM" id="SSF57701">
    <property type="entry name" value="Zn2/Cys6 DNA-binding domain"/>
    <property type="match status" value="1"/>
</dbReference>
<feature type="region of interest" description="Disordered" evidence="1">
    <location>
        <begin position="958"/>
        <end position="1004"/>
    </location>
</feature>
<dbReference type="SMART" id="SM00066">
    <property type="entry name" value="GAL4"/>
    <property type="match status" value="1"/>
</dbReference>
<dbReference type="CDD" id="cd00067">
    <property type="entry name" value="GAL4"/>
    <property type="match status" value="1"/>
</dbReference>
<name>A0A6A5BH27_NAEFO</name>
<reference evidence="3 4" key="1">
    <citation type="journal article" date="2019" name="Sci. Rep.">
        <title>Nanopore sequencing improves the draft genome of the human pathogenic amoeba Naegleria fowleri.</title>
        <authorList>
            <person name="Liechti N."/>
            <person name="Schurch N."/>
            <person name="Bruggmann R."/>
            <person name="Wittwer M."/>
        </authorList>
    </citation>
    <scope>NUCLEOTIDE SEQUENCE [LARGE SCALE GENOMIC DNA]</scope>
    <source>
        <strain evidence="3 4">ATCC 30894</strain>
    </source>
</reference>
<dbReference type="OMA" id="CQYSHLA"/>
<gene>
    <name evidence="3" type="ORF">FDP41_008507</name>
</gene>
<evidence type="ECO:0000256" key="1">
    <source>
        <dbReference type="SAM" id="MobiDB-lite"/>
    </source>
</evidence>
<feature type="compositionally biased region" description="Pro residues" evidence="1">
    <location>
        <begin position="127"/>
        <end position="136"/>
    </location>
</feature>
<feature type="region of interest" description="Disordered" evidence="1">
    <location>
        <begin position="1"/>
        <end position="78"/>
    </location>
</feature>
<dbReference type="AlphaFoldDB" id="A0A6A5BH27"/>
<feature type="compositionally biased region" description="Polar residues" evidence="1">
    <location>
        <begin position="499"/>
        <end position="515"/>
    </location>
</feature>
<feature type="region of interest" description="Disordered" evidence="1">
    <location>
        <begin position="470"/>
        <end position="515"/>
    </location>
</feature>
<feature type="compositionally biased region" description="Low complexity" evidence="1">
    <location>
        <begin position="252"/>
        <end position="270"/>
    </location>
</feature>
<dbReference type="OrthoDB" id="2399539at2759"/>
<proteinExistence type="predicted"/>
<feature type="compositionally biased region" description="Low complexity" evidence="1">
    <location>
        <begin position="23"/>
        <end position="60"/>
    </location>
</feature>
<accession>A0A6A5BH27</accession>
<feature type="compositionally biased region" description="Polar residues" evidence="1">
    <location>
        <begin position="207"/>
        <end position="237"/>
    </location>
</feature>
<dbReference type="PROSITE" id="PS00463">
    <property type="entry name" value="ZN2_CY6_FUNGAL_1"/>
    <property type="match status" value="1"/>
</dbReference>
<dbReference type="RefSeq" id="XP_044558013.1">
    <property type="nucleotide sequence ID" value="XM_044712368.1"/>
</dbReference>
<feature type="region of interest" description="Disordered" evidence="1">
    <location>
        <begin position="382"/>
        <end position="427"/>
    </location>
</feature>
<dbReference type="InterPro" id="IPR001138">
    <property type="entry name" value="Zn2Cys6_DnaBD"/>
</dbReference>
<dbReference type="CDD" id="cd12148">
    <property type="entry name" value="fungal_TF_MHR"/>
    <property type="match status" value="1"/>
</dbReference>
<dbReference type="Proteomes" id="UP000444721">
    <property type="component" value="Unassembled WGS sequence"/>
</dbReference>
<organism evidence="3 4">
    <name type="scientific">Naegleria fowleri</name>
    <name type="common">Brain eating amoeba</name>
    <dbReference type="NCBI Taxonomy" id="5763"/>
    <lineage>
        <taxon>Eukaryota</taxon>
        <taxon>Discoba</taxon>
        <taxon>Heterolobosea</taxon>
        <taxon>Tetramitia</taxon>
        <taxon>Eutetramitia</taxon>
        <taxon>Vahlkampfiidae</taxon>
        <taxon>Naegleria</taxon>
    </lineage>
</organism>
<feature type="compositionally biased region" description="Polar residues" evidence="1">
    <location>
        <begin position="408"/>
        <end position="427"/>
    </location>
</feature>
<dbReference type="Pfam" id="PF00172">
    <property type="entry name" value="Zn_clus"/>
    <property type="match status" value="1"/>
</dbReference>
<dbReference type="VEuPathDB" id="AmoebaDB:FDP41_008507"/>
<feature type="compositionally biased region" description="Polar residues" evidence="1">
    <location>
        <begin position="271"/>
        <end position="281"/>
    </location>
</feature>
<evidence type="ECO:0000313" key="3">
    <source>
        <dbReference type="EMBL" id="KAF0973300.1"/>
    </source>
</evidence>
<feature type="domain" description="Zn(2)-C6 fungal-type" evidence="2">
    <location>
        <begin position="350"/>
        <end position="380"/>
    </location>
</feature>
<feature type="compositionally biased region" description="Low complexity" evidence="1">
    <location>
        <begin position="282"/>
        <end position="328"/>
    </location>
</feature>
<dbReference type="PANTHER" id="PTHR47431">
    <property type="entry name" value="ZN(II)2CYS6 TRANSCRIPTION FACTOR (EUROFUNG)-RELATED"/>
    <property type="match status" value="1"/>
</dbReference>
<feature type="region of interest" description="Disordered" evidence="1">
    <location>
        <begin position="108"/>
        <end position="329"/>
    </location>
</feature>
<protein>
    <recommendedName>
        <fullName evidence="2">Zn(2)-C6 fungal-type domain-containing protein</fullName>
    </recommendedName>
</protein>
<feature type="compositionally biased region" description="Low complexity" evidence="1">
    <location>
        <begin position="958"/>
        <end position="990"/>
    </location>
</feature>
<dbReference type="GeneID" id="68115725"/>
<evidence type="ECO:0000259" key="2">
    <source>
        <dbReference type="PROSITE" id="PS50048"/>
    </source>
</evidence>
<dbReference type="PROSITE" id="PS50048">
    <property type="entry name" value="ZN2_CY6_FUNGAL_2"/>
    <property type="match status" value="1"/>
</dbReference>
<keyword evidence="4" id="KW-1185">Reference proteome</keyword>
<evidence type="ECO:0000313" key="4">
    <source>
        <dbReference type="Proteomes" id="UP000444721"/>
    </source>
</evidence>
<dbReference type="Gene3D" id="4.10.240.10">
    <property type="entry name" value="Zn(2)-C6 fungal-type DNA-binding domain"/>
    <property type="match status" value="1"/>
</dbReference>
<feature type="compositionally biased region" description="Low complexity" evidence="1">
    <location>
        <begin position="474"/>
        <end position="498"/>
    </location>
</feature>
<sequence length="1144" mass="125592">MQQHYTSLSSNGSSSAQQQTYGSTSNNTTTTSTTSVNNNTTTGSATTNTTTTPSSSYNSSPLPPLNWTKSETSSPSLSNLDYGSLLPSSPLVSPNAFPSSAVSPSGMMVGCVSTPPSNHQVTNSQPQPSPQQPPHHNPYYTGSSSTHGAYSSSYHSHHGTSGYHYYGHHQNQPPPPPPAHHHHYMPPPSMPPSHHHHPQQHTFHENGASSNQQQQHLPPQHTMMMNNTPHQQQASTMSYQPSSSHHNHHQQKGSSSPSTSSDSSNTSSSTGDATPTTGNRVSSSQLSNSNTSHSTNNKTNKSQNNADMTSDMMSSATTTAPYSPTHTTFSESVATPAMDDTQGGQFAQIACTNCRSRHKKCTRELPVCTYCKKMGKPCIYLKSRKGQDQQNRKKRKKKKDALNEDHASNSTTLQQGNTDNFATPTITTASNSNTLMVPQQPLNPTNMAPPSTVTTTTVMASGTSACLAPPPIVSSSSNNTTTTTPHSVVANSSSSNSSTYNDMHSPLPSSAHGSSPLLTHHYNPMAYSERDVQDPTSISMVFSSFIHSMNFKITAHKLLDLYYKELCAGFALVDKGLMEGLIDQLMGSDGSSSNNSTMILNHIQLDSVTQDGLISILYSIQALALQQSGEYVLKGDYRQRLMEFLHNAAKEKIAKYFDNMDNIYVAVALHYLSDYLCGEGDFRKTSLYLAMVKQMIGLHGYGGPNDHQVGTASACYSSQDNPSLPKFLLRILVRYKETFLSDYMSKQNGGQANSASMKLFGVFASRVKLDTSFFDREKGFIGSQYLPHIEHVVQIAHTYYSLLFETMYQAQGDLFCIFSNVFIREFYLDLYSKVEKVPAEILLSFANDIISYTKMEKYIFAPYVIANGIAKAVSVRLEYWKHTYHPIDFRDDLRALKVLSTRYGVVQKLYGDLINQIENAILLQYSSNSSTERLLTSGLQGVNPPLVGMQNPISFASSSASSTLTPATTTETTSSSDIAASTSTPSNTTETEQDGTSIPSFDDSAPLTPLLDPFSAAGNANILTMLFNEVGNERGDSLTEESYFMDEQHSESTPQERDHNPFIKGYHLVKMMIKQLSRLKDALQIPDNKVREESLKKAKSELIEELSKALPNDVEAKFILELTKHQHPQQIHPCQYSHLALLFE</sequence>
<dbReference type="VEuPathDB" id="AmoebaDB:NF0053690"/>
<feature type="compositionally biased region" description="Low complexity" evidence="1">
    <location>
        <begin position="137"/>
        <end position="171"/>
    </location>
</feature>
<dbReference type="EMBL" id="VFQX01000061">
    <property type="protein sequence ID" value="KAF0973300.1"/>
    <property type="molecule type" value="Genomic_DNA"/>
</dbReference>